<evidence type="ECO:0000256" key="7">
    <source>
        <dbReference type="ARBA" id="ARBA00023033"/>
    </source>
</evidence>
<dbReference type="UniPathway" id="UPA00232"/>
<dbReference type="GO" id="GO:0071949">
    <property type="term" value="F:FAD binding"/>
    <property type="evidence" value="ECO:0007669"/>
    <property type="project" value="InterPro"/>
</dbReference>
<dbReference type="InterPro" id="IPR002938">
    <property type="entry name" value="FAD-bd"/>
</dbReference>
<proteinExistence type="inferred from homology"/>
<dbReference type="Proteomes" id="UP000184485">
    <property type="component" value="Unassembled WGS sequence"/>
</dbReference>
<evidence type="ECO:0000256" key="2">
    <source>
        <dbReference type="ARBA" id="ARBA00004749"/>
    </source>
</evidence>
<evidence type="ECO:0000256" key="5">
    <source>
        <dbReference type="ARBA" id="ARBA00022827"/>
    </source>
</evidence>
<dbReference type="PRINTS" id="PR00420">
    <property type="entry name" value="RNGMNOXGNASE"/>
</dbReference>
<keyword evidence="5" id="KW-0274">FAD</keyword>
<organism evidence="9 10">
    <name type="scientific">Kaistia soli DSM 19436</name>
    <dbReference type="NCBI Taxonomy" id="1122133"/>
    <lineage>
        <taxon>Bacteria</taxon>
        <taxon>Pseudomonadati</taxon>
        <taxon>Pseudomonadota</taxon>
        <taxon>Alphaproteobacteria</taxon>
        <taxon>Hyphomicrobiales</taxon>
        <taxon>Kaistiaceae</taxon>
        <taxon>Kaistia</taxon>
    </lineage>
</organism>
<evidence type="ECO:0000259" key="8">
    <source>
        <dbReference type="Pfam" id="PF01494"/>
    </source>
</evidence>
<dbReference type="PANTHER" id="PTHR43876:SF7">
    <property type="entry name" value="UBIQUINONE BIOSYNTHESIS MONOOXYGENASE COQ6, MITOCHONDRIAL"/>
    <property type="match status" value="1"/>
</dbReference>
<evidence type="ECO:0000256" key="4">
    <source>
        <dbReference type="ARBA" id="ARBA00022630"/>
    </source>
</evidence>
<dbReference type="GO" id="GO:0006744">
    <property type="term" value="P:ubiquinone biosynthetic process"/>
    <property type="evidence" value="ECO:0007669"/>
    <property type="project" value="UniProtKB-UniPathway"/>
</dbReference>
<dbReference type="InterPro" id="IPR051205">
    <property type="entry name" value="UbiH/COQ6_monooxygenase"/>
</dbReference>
<evidence type="ECO:0000256" key="1">
    <source>
        <dbReference type="ARBA" id="ARBA00001974"/>
    </source>
</evidence>
<comment type="pathway">
    <text evidence="2">Cofactor biosynthesis; ubiquinone biosynthesis.</text>
</comment>
<dbReference type="Gene3D" id="3.50.50.60">
    <property type="entry name" value="FAD/NAD(P)-binding domain"/>
    <property type="match status" value="2"/>
</dbReference>
<accession>A0A1M5FHP2</accession>
<evidence type="ECO:0000256" key="3">
    <source>
        <dbReference type="ARBA" id="ARBA00005349"/>
    </source>
</evidence>
<gene>
    <name evidence="9" type="ORF">SAMN02745157_3043</name>
</gene>
<keyword evidence="10" id="KW-1185">Reference proteome</keyword>
<comment type="cofactor">
    <cofactor evidence="1">
        <name>FAD</name>
        <dbReference type="ChEBI" id="CHEBI:57692"/>
    </cofactor>
</comment>
<keyword evidence="7" id="KW-0503">Monooxygenase</keyword>
<dbReference type="Pfam" id="PF01494">
    <property type="entry name" value="FAD_binding_3"/>
    <property type="match status" value="1"/>
</dbReference>
<dbReference type="AlphaFoldDB" id="A0A1M5FHP2"/>
<sequence>MTDLVDVAVVGAGPAGLVAALLARSRGLSVALVAPREFPKDKRTVAMLGVSVDILEEAGVWTALSDTIAPLATMRIVDATRRLVRAPLVEFHASEIGRPAFGYNVPNAALVAALEHEAESAGIMRLDGFARAITPSEDRVAVDAVDAGQIEARLVGAADGRNSPAREAAGISVRRWSYPQTALVVNITHSLPHDDVSTEFHTETGPFTLVPLPGRRSAVVCVVKPDEAERLTAVPDAELARIFEEKSRFLVGDIKIDGARQRFPLTGQTARQFAARRIALIGEAAHVFPPIGAQGLNLSLRDAAVFAAVAAAHRIDPGAADALADYDRRRSGDILSRTTAVDALNRTLLTSFLPVQAARGIGLFALDRLPALKRFAMRQALAPHL</sequence>
<protein>
    <submittedName>
        <fullName evidence="9">2-octaprenyl-6-methoxyphenol hydroxylase</fullName>
    </submittedName>
</protein>
<keyword evidence="6" id="KW-0560">Oxidoreductase</keyword>
<dbReference type="GO" id="GO:0016705">
    <property type="term" value="F:oxidoreductase activity, acting on paired donors, with incorporation or reduction of molecular oxygen"/>
    <property type="evidence" value="ECO:0007669"/>
    <property type="project" value="InterPro"/>
</dbReference>
<name>A0A1M5FHP2_9HYPH</name>
<dbReference type="EMBL" id="FQUP01000003">
    <property type="protein sequence ID" value="SHF90641.1"/>
    <property type="molecule type" value="Genomic_DNA"/>
</dbReference>
<feature type="domain" description="FAD-binding" evidence="8">
    <location>
        <begin position="5"/>
        <end position="331"/>
    </location>
</feature>
<keyword evidence="4" id="KW-0285">Flavoprotein</keyword>
<evidence type="ECO:0000313" key="10">
    <source>
        <dbReference type="Proteomes" id="UP000184485"/>
    </source>
</evidence>
<dbReference type="NCBIfam" id="TIGR01988">
    <property type="entry name" value="Ubi-OHases"/>
    <property type="match status" value="1"/>
</dbReference>
<dbReference type="PANTHER" id="PTHR43876">
    <property type="entry name" value="UBIQUINONE BIOSYNTHESIS MONOOXYGENASE COQ6, MITOCHONDRIAL"/>
    <property type="match status" value="1"/>
</dbReference>
<dbReference type="RefSeq" id="WP_073054343.1">
    <property type="nucleotide sequence ID" value="NZ_FQUP01000003.1"/>
</dbReference>
<comment type="similarity">
    <text evidence="3">Belongs to the UbiH/COQ6 family.</text>
</comment>
<reference evidence="9 10" key="1">
    <citation type="submission" date="2016-11" db="EMBL/GenBank/DDBJ databases">
        <authorList>
            <person name="Jaros S."/>
            <person name="Januszkiewicz K."/>
            <person name="Wedrychowicz H."/>
        </authorList>
    </citation>
    <scope>NUCLEOTIDE SEQUENCE [LARGE SCALE GENOMIC DNA]</scope>
    <source>
        <strain evidence="9 10">DSM 19436</strain>
    </source>
</reference>
<evidence type="ECO:0000313" key="9">
    <source>
        <dbReference type="EMBL" id="SHF90641.1"/>
    </source>
</evidence>
<evidence type="ECO:0000256" key="6">
    <source>
        <dbReference type="ARBA" id="ARBA00023002"/>
    </source>
</evidence>
<dbReference type="STRING" id="1122133.SAMN02745157_3043"/>
<dbReference type="GO" id="GO:0004497">
    <property type="term" value="F:monooxygenase activity"/>
    <property type="evidence" value="ECO:0007669"/>
    <property type="project" value="UniProtKB-KW"/>
</dbReference>
<dbReference type="InterPro" id="IPR010971">
    <property type="entry name" value="UbiH/COQ6"/>
</dbReference>
<dbReference type="SUPFAM" id="SSF51905">
    <property type="entry name" value="FAD/NAD(P)-binding domain"/>
    <property type="match status" value="1"/>
</dbReference>
<dbReference type="InterPro" id="IPR036188">
    <property type="entry name" value="FAD/NAD-bd_sf"/>
</dbReference>
<dbReference type="NCBIfam" id="NF005691">
    <property type="entry name" value="PRK07494.1"/>
    <property type="match status" value="1"/>
</dbReference>